<sequence>MELRSKVLAEVVRSPVVLYMVEVGVEMEVVAEGDKLVEVVVAAMEEAGMGVVEMEVEGTVEAEEVVTAVAEMGEVVTEVEVMVEAGKVAAVGETAEAGKVVAAGESIPVGAETAEAGTEAEAPARTACTGTNYSPPAAEAVVGEDDDGDRGVAEVVRDVEGEPVVVDEDGVEGLVEQLARDAALELVEPDVEEFQRRKLKEDPGELAGEAVVADVDLEETSELAELVGDGAAEAVPGNVGVVEVDAGDDGEGAVAGERGAVDAVVVADVGAYPVAGEVVGIGEDGLLPSLQSDVGGAKAGVGEVEGRVDRHPLAAVAVLVEVVQQLPPTDESGLGVREAMAAESSRSHRRKCRGRDDEEEEEEMRR</sequence>
<comment type="caution">
    <text evidence="2">The sequence shown here is derived from an EMBL/GenBank/DDBJ whole genome shotgun (WGS) entry which is preliminary data.</text>
</comment>
<dbReference type="Proteomes" id="UP000317650">
    <property type="component" value="Chromosome 10"/>
</dbReference>
<keyword evidence="3" id="KW-1185">Reference proteome</keyword>
<evidence type="ECO:0000313" key="2">
    <source>
        <dbReference type="EMBL" id="THU52360.1"/>
    </source>
</evidence>
<feature type="region of interest" description="Disordered" evidence="1">
    <location>
        <begin position="329"/>
        <end position="366"/>
    </location>
</feature>
<reference evidence="2 3" key="1">
    <citation type="journal article" date="2019" name="Nat. Plants">
        <title>Genome sequencing of Musa balbisiana reveals subgenome evolution and function divergence in polyploid bananas.</title>
        <authorList>
            <person name="Yao X."/>
        </authorList>
    </citation>
    <scope>NUCLEOTIDE SEQUENCE [LARGE SCALE GENOMIC DNA]</scope>
    <source>
        <strain evidence="3">cv. DH-PKW</strain>
        <tissue evidence="2">Leaves</tissue>
    </source>
</reference>
<organism evidence="2 3">
    <name type="scientific">Musa balbisiana</name>
    <name type="common">Banana</name>
    <dbReference type="NCBI Taxonomy" id="52838"/>
    <lineage>
        <taxon>Eukaryota</taxon>
        <taxon>Viridiplantae</taxon>
        <taxon>Streptophyta</taxon>
        <taxon>Embryophyta</taxon>
        <taxon>Tracheophyta</taxon>
        <taxon>Spermatophyta</taxon>
        <taxon>Magnoliopsida</taxon>
        <taxon>Liliopsida</taxon>
        <taxon>Zingiberales</taxon>
        <taxon>Musaceae</taxon>
        <taxon>Musa</taxon>
    </lineage>
</organism>
<protein>
    <submittedName>
        <fullName evidence="2">Uncharacterized protein</fullName>
    </submittedName>
</protein>
<proteinExistence type="predicted"/>
<dbReference type="EMBL" id="PYDT01000008">
    <property type="protein sequence ID" value="THU52360.1"/>
    <property type="molecule type" value="Genomic_DNA"/>
</dbReference>
<evidence type="ECO:0000256" key="1">
    <source>
        <dbReference type="SAM" id="MobiDB-lite"/>
    </source>
</evidence>
<accession>A0A4S8IUA4</accession>
<evidence type="ECO:0000313" key="3">
    <source>
        <dbReference type="Proteomes" id="UP000317650"/>
    </source>
</evidence>
<feature type="compositionally biased region" description="Acidic residues" evidence="1">
    <location>
        <begin position="357"/>
        <end position="366"/>
    </location>
</feature>
<name>A0A4S8IUA4_MUSBA</name>
<dbReference type="AlphaFoldDB" id="A0A4S8IUA4"/>
<gene>
    <name evidence="2" type="ORF">C4D60_Mb10t03190</name>
</gene>